<keyword evidence="7" id="KW-0472">Membrane</keyword>
<dbReference type="PROSITE" id="PS51257">
    <property type="entry name" value="PROKAR_LIPOPROTEIN"/>
    <property type="match status" value="1"/>
</dbReference>
<reference evidence="12 13" key="1">
    <citation type="submission" date="2007-10" db="EMBL/GenBank/DDBJ databases">
        <title>Complete sequence of Shewanella pealeana ATCC 700345.</title>
        <authorList>
            <consortium name="US DOE Joint Genome Institute"/>
            <person name="Copeland A."/>
            <person name="Lucas S."/>
            <person name="Lapidus A."/>
            <person name="Barry K."/>
            <person name="Glavina del Rio T."/>
            <person name="Dalin E."/>
            <person name="Tice H."/>
            <person name="Pitluck S."/>
            <person name="Chertkov O."/>
            <person name="Brettin T."/>
            <person name="Bruce D."/>
            <person name="Detter J.C."/>
            <person name="Han C."/>
            <person name="Schmutz J."/>
            <person name="Larimer F."/>
            <person name="Land M."/>
            <person name="Hauser L."/>
            <person name="Kyrpides N."/>
            <person name="Kim E."/>
            <person name="Zhao J.-S.Z."/>
            <person name="Manno D."/>
            <person name="Hawari J."/>
            <person name="Richardson P."/>
        </authorList>
    </citation>
    <scope>NUCLEOTIDE SEQUENCE [LARGE SCALE GENOMIC DNA]</scope>
    <source>
        <strain evidence="13">ATCC 700345 / ANG-SQ1</strain>
    </source>
</reference>
<keyword evidence="6" id="KW-0788">Thiol protease</keyword>
<dbReference type="PANTHER" id="PTHR47360:SF3">
    <property type="entry name" value="MUREIN DD-ENDOPEPTIDASE MEPS_MUREIN LD-CARBOXYPEPTIDASE"/>
    <property type="match status" value="1"/>
</dbReference>
<comment type="similarity">
    <text evidence="2">Belongs to the peptidase C40 family.</text>
</comment>
<accession>A8HAC3</accession>
<keyword evidence="13" id="KW-1185">Reference proteome</keyword>
<dbReference type="AlphaFoldDB" id="A8HAC3"/>
<dbReference type="InterPro" id="IPR052062">
    <property type="entry name" value="Murein_DD/LD_carboxypeptidase"/>
</dbReference>
<evidence type="ECO:0000256" key="3">
    <source>
        <dbReference type="ARBA" id="ARBA00022670"/>
    </source>
</evidence>
<evidence type="ECO:0000256" key="9">
    <source>
        <dbReference type="ARBA" id="ARBA00023288"/>
    </source>
</evidence>
<dbReference type="RefSeq" id="WP_012157388.1">
    <property type="nucleotide sequence ID" value="NC_009901.1"/>
</dbReference>
<keyword evidence="5" id="KW-0378">Hydrolase</keyword>
<keyword evidence="9" id="KW-0449">Lipoprotein</keyword>
<feature type="chain" id="PRO_5002722619" evidence="10">
    <location>
        <begin position="20"/>
        <end position="156"/>
    </location>
</feature>
<keyword evidence="8" id="KW-0564">Palmitate</keyword>
<evidence type="ECO:0000256" key="7">
    <source>
        <dbReference type="ARBA" id="ARBA00023136"/>
    </source>
</evidence>
<dbReference type="EMBL" id="CP000851">
    <property type="protein sequence ID" value="ABV89510.1"/>
    <property type="molecule type" value="Genomic_DNA"/>
</dbReference>
<dbReference type="PANTHER" id="PTHR47360">
    <property type="entry name" value="MUREIN DD-ENDOPEPTIDASE MEPS/MUREIN LD-CARBOXYPEPTIDASE"/>
    <property type="match status" value="1"/>
</dbReference>
<dbReference type="Proteomes" id="UP000002608">
    <property type="component" value="Chromosome"/>
</dbReference>
<sequence length="156" mass="17142">MRLLAALLFAVLLSACSSAPSESVSSGKPSSLSNAAETKSQLIQVHREWKGVPYRLGGMSKGGIDCSGFVLMTFQSRFGVQLPRTTAQQKEMGNSVSKSQLRAGDLVFFKTGWSTRHVGIYIGDSQFLHASTSQGVMISSLNNSYWKQKYWLSRRL</sequence>
<evidence type="ECO:0000256" key="5">
    <source>
        <dbReference type="ARBA" id="ARBA00022801"/>
    </source>
</evidence>
<dbReference type="SUPFAM" id="SSF54001">
    <property type="entry name" value="Cysteine proteinases"/>
    <property type="match status" value="1"/>
</dbReference>
<dbReference type="MEROPS" id="C40.004"/>
<dbReference type="OrthoDB" id="9807055at2"/>
<dbReference type="STRING" id="398579.Spea_4200"/>
<evidence type="ECO:0000256" key="6">
    <source>
        <dbReference type="ARBA" id="ARBA00022807"/>
    </source>
</evidence>
<dbReference type="Pfam" id="PF00877">
    <property type="entry name" value="NLPC_P60"/>
    <property type="match status" value="1"/>
</dbReference>
<gene>
    <name evidence="12" type="ordered locus">Spea_4200</name>
</gene>
<dbReference type="InterPro" id="IPR000064">
    <property type="entry name" value="NLP_P60_dom"/>
</dbReference>
<evidence type="ECO:0000256" key="1">
    <source>
        <dbReference type="ARBA" id="ARBA00004635"/>
    </source>
</evidence>
<evidence type="ECO:0000313" key="13">
    <source>
        <dbReference type="Proteomes" id="UP000002608"/>
    </source>
</evidence>
<dbReference type="Gene3D" id="3.90.1720.10">
    <property type="entry name" value="endopeptidase domain like (from Nostoc punctiforme)"/>
    <property type="match status" value="1"/>
</dbReference>
<keyword evidence="4 10" id="KW-0732">Signal</keyword>
<proteinExistence type="inferred from homology"/>
<protein>
    <submittedName>
        <fullName evidence="12">NLP/P60 protein</fullName>
    </submittedName>
</protein>
<feature type="signal peptide" evidence="10">
    <location>
        <begin position="1"/>
        <end position="19"/>
    </location>
</feature>
<dbReference type="HOGENOM" id="CLU_016043_9_3_6"/>
<name>A8HAC3_SHEPA</name>
<organism evidence="12 13">
    <name type="scientific">Shewanella pealeana (strain ATCC 700345 / ANG-SQ1)</name>
    <dbReference type="NCBI Taxonomy" id="398579"/>
    <lineage>
        <taxon>Bacteria</taxon>
        <taxon>Pseudomonadati</taxon>
        <taxon>Pseudomonadota</taxon>
        <taxon>Gammaproteobacteria</taxon>
        <taxon>Alteromonadales</taxon>
        <taxon>Shewanellaceae</taxon>
        <taxon>Shewanella</taxon>
    </lineage>
</organism>
<evidence type="ECO:0000256" key="10">
    <source>
        <dbReference type="SAM" id="SignalP"/>
    </source>
</evidence>
<dbReference type="GO" id="GO:0016020">
    <property type="term" value="C:membrane"/>
    <property type="evidence" value="ECO:0007669"/>
    <property type="project" value="UniProtKB-SubCell"/>
</dbReference>
<evidence type="ECO:0000256" key="8">
    <source>
        <dbReference type="ARBA" id="ARBA00023139"/>
    </source>
</evidence>
<evidence type="ECO:0000313" key="12">
    <source>
        <dbReference type="EMBL" id="ABV89510.1"/>
    </source>
</evidence>
<comment type="subcellular location">
    <subcellularLocation>
        <location evidence="1">Membrane</location>
        <topology evidence="1">Lipid-anchor</topology>
    </subcellularLocation>
</comment>
<feature type="domain" description="NlpC/P60" evidence="11">
    <location>
        <begin position="36"/>
        <end position="156"/>
    </location>
</feature>
<evidence type="ECO:0000256" key="4">
    <source>
        <dbReference type="ARBA" id="ARBA00022729"/>
    </source>
</evidence>
<dbReference type="PROSITE" id="PS51935">
    <property type="entry name" value="NLPC_P60"/>
    <property type="match status" value="1"/>
</dbReference>
<dbReference type="InterPro" id="IPR038765">
    <property type="entry name" value="Papain-like_cys_pep_sf"/>
</dbReference>
<dbReference type="eggNOG" id="COG0791">
    <property type="taxonomic scope" value="Bacteria"/>
</dbReference>
<evidence type="ECO:0000259" key="11">
    <source>
        <dbReference type="PROSITE" id="PS51935"/>
    </source>
</evidence>
<dbReference type="KEGG" id="spl:Spea_4200"/>
<evidence type="ECO:0000256" key="2">
    <source>
        <dbReference type="ARBA" id="ARBA00007074"/>
    </source>
</evidence>
<dbReference type="GO" id="GO:0006508">
    <property type="term" value="P:proteolysis"/>
    <property type="evidence" value="ECO:0007669"/>
    <property type="project" value="UniProtKB-KW"/>
</dbReference>
<dbReference type="GO" id="GO:0008234">
    <property type="term" value="F:cysteine-type peptidase activity"/>
    <property type="evidence" value="ECO:0007669"/>
    <property type="project" value="UniProtKB-KW"/>
</dbReference>
<keyword evidence="3" id="KW-0645">Protease</keyword>